<dbReference type="EMBL" id="PIPU01000001">
    <property type="protein sequence ID" value="RUO49983.1"/>
    <property type="molecule type" value="Genomic_DNA"/>
</dbReference>
<sequence length="72" mass="7754">MTLSNADNTVIEHHSKDPFGKPRHGSLEANLPATLRGLLGGNDPLHCADSPTNTVGYYLGFKLGHNHLLSHP</sequence>
<evidence type="ECO:0000313" key="2">
    <source>
        <dbReference type="EMBL" id="RUO49983.1"/>
    </source>
</evidence>
<evidence type="ECO:0000256" key="1">
    <source>
        <dbReference type="SAM" id="MobiDB-lite"/>
    </source>
</evidence>
<protein>
    <submittedName>
        <fullName evidence="2">Uncharacterized protein</fullName>
    </submittedName>
</protein>
<organism evidence="2 3">
    <name type="scientific">Pseudidiomarina donghaiensis</name>
    <dbReference type="NCBI Taxonomy" id="519452"/>
    <lineage>
        <taxon>Bacteria</taxon>
        <taxon>Pseudomonadati</taxon>
        <taxon>Pseudomonadota</taxon>
        <taxon>Gammaproteobacteria</taxon>
        <taxon>Alteromonadales</taxon>
        <taxon>Idiomarinaceae</taxon>
        <taxon>Pseudidiomarina</taxon>
    </lineage>
</organism>
<accession>A0A432XMT9</accession>
<keyword evidence="3" id="KW-1185">Reference proteome</keyword>
<feature type="region of interest" description="Disordered" evidence="1">
    <location>
        <begin position="1"/>
        <end position="27"/>
    </location>
</feature>
<reference evidence="3" key="1">
    <citation type="journal article" date="2018" name="Front. Microbiol.">
        <title>Genome-Based Analysis Reveals the Taxonomy and Diversity of the Family Idiomarinaceae.</title>
        <authorList>
            <person name="Liu Y."/>
            <person name="Lai Q."/>
            <person name="Shao Z."/>
        </authorList>
    </citation>
    <scope>NUCLEOTIDE SEQUENCE [LARGE SCALE GENOMIC DNA]</scope>
    <source>
        <strain evidence="3">908033</strain>
    </source>
</reference>
<dbReference type="RefSeq" id="WP_092839103.1">
    <property type="nucleotide sequence ID" value="NZ_FPCF01000001.1"/>
</dbReference>
<dbReference type="Proteomes" id="UP000286985">
    <property type="component" value="Unassembled WGS sequence"/>
</dbReference>
<evidence type="ECO:0000313" key="3">
    <source>
        <dbReference type="Proteomes" id="UP000286985"/>
    </source>
</evidence>
<name>A0A432XMT9_9GAMM</name>
<dbReference type="AlphaFoldDB" id="A0A432XMT9"/>
<gene>
    <name evidence="2" type="ORF">CWE24_05830</name>
</gene>
<comment type="caution">
    <text evidence="2">The sequence shown here is derived from an EMBL/GenBank/DDBJ whole genome shotgun (WGS) entry which is preliminary data.</text>
</comment>
<feature type="compositionally biased region" description="Basic and acidic residues" evidence="1">
    <location>
        <begin position="10"/>
        <end position="20"/>
    </location>
</feature>
<proteinExistence type="predicted"/>